<proteinExistence type="predicted"/>
<organism evidence="2 3">
    <name type="scientific">Motilibacter deserti</name>
    <dbReference type="NCBI Taxonomy" id="2714956"/>
    <lineage>
        <taxon>Bacteria</taxon>
        <taxon>Bacillati</taxon>
        <taxon>Actinomycetota</taxon>
        <taxon>Actinomycetes</taxon>
        <taxon>Motilibacterales</taxon>
        <taxon>Motilibacteraceae</taxon>
        <taxon>Motilibacter</taxon>
    </lineage>
</organism>
<dbReference type="Proteomes" id="UP000800981">
    <property type="component" value="Unassembled WGS sequence"/>
</dbReference>
<accession>A0ABX0GQQ3</accession>
<evidence type="ECO:0000259" key="1">
    <source>
        <dbReference type="Pfam" id="PF02720"/>
    </source>
</evidence>
<keyword evidence="3" id="KW-1185">Reference proteome</keyword>
<comment type="caution">
    <text evidence="2">The sequence shown here is derived from an EMBL/GenBank/DDBJ whole genome shotgun (WGS) entry which is preliminary data.</text>
</comment>
<dbReference type="InterPro" id="IPR003615">
    <property type="entry name" value="HNH_nuc"/>
</dbReference>
<dbReference type="InterPro" id="IPR003870">
    <property type="entry name" value="DUF222"/>
</dbReference>
<protein>
    <submittedName>
        <fullName evidence="2">DUF222 domain-containing protein</fullName>
    </submittedName>
</protein>
<dbReference type="RefSeq" id="WP_166279204.1">
    <property type="nucleotide sequence ID" value="NZ_JAANNP010000002.1"/>
</dbReference>
<dbReference type="Pfam" id="PF02720">
    <property type="entry name" value="DUF222"/>
    <property type="match status" value="1"/>
</dbReference>
<feature type="domain" description="DUF222" evidence="1">
    <location>
        <begin position="39"/>
        <end position="313"/>
    </location>
</feature>
<dbReference type="CDD" id="cd00085">
    <property type="entry name" value="HNHc"/>
    <property type="match status" value="1"/>
</dbReference>
<name>A0ABX0GQQ3_9ACTN</name>
<reference evidence="2 3" key="1">
    <citation type="submission" date="2020-03" db="EMBL/GenBank/DDBJ databases">
        <title>Two novel Motilibacter sp.</title>
        <authorList>
            <person name="Liu S."/>
        </authorList>
    </citation>
    <scope>NUCLEOTIDE SEQUENCE [LARGE SCALE GENOMIC DNA]</scope>
    <source>
        <strain evidence="2 3">E257</strain>
    </source>
</reference>
<evidence type="ECO:0000313" key="3">
    <source>
        <dbReference type="Proteomes" id="UP000800981"/>
    </source>
</evidence>
<sequence length="460" mass="47781">MGNSTVDALAALSAALDALSALDLADLSAEHAGEFAAALVVQEQRVAATRARVLAVFDGSGAARAAGATSTAAWLRGTANLSPGDAAAAVRAARTVRDLPQTAEAFAAGEISWRHVDLIGKALRKHGVEPLRAAEPTLLPLAKAAPPAELAVALRRLDEALDPDGAAQREVERWSKRRLSLVTGMDGLTFLDGIMADEDAELVRSVLLPLAKPTRLPDGTPDDRTGGQRMMDALLDALKRVADSGTLPESGGQKPHVTLVVPLDTLRAETRTQAGSALTALWGASFGRDELRRVCCDAAVTTVIAGSDGAALDPQDLRQYLDAEGRFLGLGQPLALGESARTVSVAQRKALNVRDGGCVFPGCDRPPPFTDAHHVVFWSHSGPTDLDNLILCAVGTTASSTTTTGGSSTTRTAPACSASATRRSINGCAASTPPTATPEADYPCLGWARARARARARAES</sequence>
<evidence type="ECO:0000313" key="2">
    <source>
        <dbReference type="EMBL" id="NHC13174.1"/>
    </source>
</evidence>
<dbReference type="EMBL" id="JAANNP010000002">
    <property type="protein sequence ID" value="NHC13174.1"/>
    <property type="molecule type" value="Genomic_DNA"/>
</dbReference>
<gene>
    <name evidence="2" type="ORF">G9H71_05190</name>
</gene>